<evidence type="ECO:0000256" key="5">
    <source>
        <dbReference type="ARBA" id="ARBA00023136"/>
    </source>
</evidence>
<name>A0ABN0XD42_9ALTE</name>
<comment type="similarity">
    <text evidence="6">Belongs to the TVP38/TMEM64 family.</text>
</comment>
<reference evidence="8 9" key="1">
    <citation type="journal article" date="2019" name="Int. J. Syst. Evol. Microbiol.">
        <title>The Global Catalogue of Microorganisms (GCM) 10K type strain sequencing project: providing services to taxonomists for standard genome sequencing and annotation.</title>
        <authorList>
            <consortium name="The Broad Institute Genomics Platform"/>
            <consortium name="The Broad Institute Genome Sequencing Center for Infectious Disease"/>
            <person name="Wu L."/>
            <person name="Ma J."/>
        </authorList>
    </citation>
    <scope>NUCLEOTIDE SEQUENCE [LARGE SCALE GENOMIC DNA]</scope>
    <source>
        <strain evidence="8 9">JCM 13378</strain>
    </source>
</reference>
<feature type="transmembrane region" description="Helical" evidence="6">
    <location>
        <begin position="149"/>
        <end position="173"/>
    </location>
</feature>
<dbReference type="RefSeq" id="WP_343845484.1">
    <property type="nucleotide sequence ID" value="NZ_BAAAEI010000014.1"/>
</dbReference>
<dbReference type="EMBL" id="BAAAEI010000014">
    <property type="protein sequence ID" value="GAA0360847.1"/>
    <property type="molecule type" value="Genomic_DNA"/>
</dbReference>
<evidence type="ECO:0000256" key="2">
    <source>
        <dbReference type="ARBA" id="ARBA00022475"/>
    </source>
</evidence>
<dbReference type="Pfam" id="PF09335">
    <property type="entry name" value="VTT_dom"/>
    <property type="match status" value="1"/>
</dbReference>
<feature type="transmembrane region" description="Helical" evidence="6">
    <location>
        <begin position="83"/>
        <end position="111"/>
    </location>
</feature>
<dbReference type="InterPro" id="IPR032816">
    <property type="entry name" value="VTT_dom"/>
</dbReference>
<evidence type="ECO:0000256" key="4">
    <source>
        <dbReference type="ARBA" id="ARBA00022989"/>
    </source>
</evidence>
<evidence type="ECO:0000256" key="6">
    <source>
        <dbReference type="RuleBase" id="RU366058"/>
    </source>
</evidence>
<keyword evidence="2 6" id="KW-1003">Cell membrane</keyword>
<feature type="domain" description="VTT" evidence="7">
    <location>
        <begin position="71"/>
        <end position="185"/>
    </location>
</feature>
<keyword evidence="9" id="KW-1185">Reference proteome</keyword>
<feature type="transmembrane region" description="Helical" evidence="6">
    <location>
        <begin position="193"/>
        <end position="213"/>
    </location>
</feature>
<keyword evidence="3 6" id="KW-0812">Transmembrane</keyword>
<organism evidence="8 9">
    <name type="scientific">Bowmanella denitrificans</name>
    <dbReference type="NCBI Taxonomy" id="366582"/>
    <lineage>
        <taxon>Bacteria</taxon>
        <taxon>Pseudomonadati</taxon>
        <taxon>Pseudomonadota</taxon>
        <taxon>Gammaproteobacteria</taxon>
        <taxon>Alteromonadales</taxon>
        <taxon>Alteromonadaceae</taxon>
        <taxon>Bowmanella</taxon>
    </lineage>
</organism>
<evidence type="ECO:0000259" key="7">
    <source>
        <dbReference type="Pfam" id="PF09335"/>
    </source>
</evidence>
<evidence type="ECO:0000256" key="3">
    <source>
        <dbReference type="ARBA" id="ARBA00022692"/>
    </source>
</evidence>
<gene>
    <name evidence="8" type="ORF">GCM10009092_26390</name>
</gene>
<accession>A0ABN0XD42</accession>
<keyword evidence="4 6" id="KW-1133">Transmembrane helix</keyword>
<feature type="transmembrane region" description="Helical" evidence="6">
    <location>
        <begin position="52"/>
        <end position="71"/>
    </location>
</feature>
<sequence length="232" mass="25358">MTSQAHRCLPKSLLPALLWLAALLAVGWFVGKSQWLSEWQPARFGQYLSGNLYLDACLFVALFAGLSAVGLPRQIPAFIGGYYFGVLAGVVLSTFAVTIGAGITLLTIRLIGDQVIHKRLPGLRLRQFLSHNTFKATIAVRLFPIGNNLAVNLLAGLIRLPLWAFLTGSFIGYLPQMLVFALSGSGLKFNAQLQIVVGVVLLLFSSALGAWLYRRSRIEQEIATQQDIHAHV</sequence>
<comment type="subcellular location">
    <subcellularLocation>
        <location evidence="1 6">Cell membrane</location>
        <topology evidence="1 6">Multi-pass membrane protein</topology>
    </subcellularLocation>
</comment>
<dbReference type="PANTHER" id="PTHR12677">
    <property type="entry name" value="GOLGI APPARATUS MEMBRANE PROTEIN TVP38-RELATED"/>
    <property type="match status" value="1"/>
</dbReference>
<dbReference type="InterPro" id="IPR015414">
    <property type="entry name" value="TMEM64"/>
</dbReference>
<evidence type="ECO:0000256" key="1">
    <source>
        <dbReference type="ARBA" id="ARBA00004651"/>
    </source>
</evidence>
<comment type="caution">
    <text evidence="8">The sequence shown here is derived from an EMBL/GenBank/DDBJ whole genome shotgun (WGS) entry which is preliminary data.</text>
</comment>
<keyword evidence="5 6" id="KW-0472">Membrane</keyword>
<protein>
    <recommendedName>
        <fullName evidence="6">TVP38/TMEM64 family membrane protein</fullName>
    </recommendedName>
</protein>
<evidence type="ECO:0000313" key="8">
    <source>
        <dbReference type="EMBL" id="GAA0360847.1"/>
    </source>
</evidence>
<proteinExistence type="inferred from homology"/>
<dbReference type="Proteomes" id="UP001501757">
    <property type="component" value="Unassembled WGS sequence"/>
</dbReference>
<dbReference type="PANTHER" id="PTHR12677:SF59">
    <property type="entry name" value="GOLGI APPARATUS MEMBRANE PROTEIN TVP38-RELATED"/>
    <property type="match status" value="1"/>
</dbReference>
<feature type="transmembrane region" description="Helical" evidence="6">
    <location>
        <begin position="12"/>
        <end position="31"/>
    </location>
</feature>
<evidence type="ECO:0000313" key="9">
    <source>
        <dbReference type="Proteomes" id="UP001501757"/>
    </source>
</evidence>